<reference evidence="1" key="3">
    <citation type="submission" date="2025-09" db="UniProtKB">
        <authorList>
            <consortium name="Ensembl"/>
        </authorList>
    </citation>
    <scope>IDENTIFICATION</scope>
</reference>
<protein>
    <recommendedName>
        <fullName evidence="3">Methyltransferase domain-containing protein</fullName>
    </recommendedName>
</protein>
<evidence type="ECO:0000313" key="2">
    <source>
        <dbReference type="Proteomes" id="UP000007875"/>
    </source>
</evidence>
<dbReference type="Gene3D" id="3.40.50.150">
    <property type="entry name" value="Vaccinia Virus protein VP39"/>
    <property type="match status" value="1"/>
</dbReference>
<dbReference type="Proteomes" id="UP000007875">
    <property type="component" value="Unassembled WGS sequence"/>
</dbReference>
<reference evidence="2" key="1">
    <citation type="submission" date="2003-08" db="EMBL/GenBank/DDBJ databases">
        <authorList>
            <person name="Birren B."/>
            <person name="Nusbaum C."/>
            <person name="Abebe A."/>
            <person name="Abouelleil A."/>
            <person name="Adekoya E."/>
            <person name="Ait-zahra M."/>
            <person name="Allen N."/>
            <person name="Allen T."/>
            <person name="An P."/>
            <person name="Anderson M."/>
            <person name="Anderson S."/>
            <person name="Arachchi H."/>
            <person name="Armbruster J."/>
            <person name="Bachantsang P."/>
            <person name="Baldwin J."/>
            <person name="Barry A."/>
            <person name="Bayul T."/>
            <person name="Blitshsteyn B."/>
            <person name="Bloom T."/>
            <person name="Blye J."/>
            <person name="Boguslavskiy L."/>
            <person name="Borowsky M."/>
            <person name="Boukhgalter B."/>
            <person name="Brunache A."/>
            <person name="Butler J."/>
            <person name="Calixte N."/>
            <person name="Calvo S."/>
            <person name="Camarata J."/>
            <person name="Campo K."/>
            <person name="Chang J."/>
            <person name="Cheshatsang Y."/>
            <person name="Citroen M."/>
            <person name="Collymore A."/>
            <person name="Considine T."/>
            <person name="Cook A."/>
            <person name="Cooke P."/>
            <person name="Corum B."/>
            <person name="Cuomo C."/>
            <person name="David R."/>
            <person name="Dawoe T."/>
            <person name="Degray S."/>
            <person name="Dodge S."/>
            <person name="Dooley K."/>
            <person name="Dorje P."/>
            <person name="Dorjee K."/>
            <person name="Dorris L."/>
            <person name="Duffey N."/>
            <person name="Dupes A."/>
            <person name="Elkins T."/>
            <person name="Engels R."/>
            <person name="Erickson J."/>
            <person name="Farina A."/>
            <person name="Faro S."/>
            <person name="Ferreira P."/>
            <person name="Fischer H."/>
            <person name="Fitzgerald M."/>
            <person name="Foley K."/>
            <person name="Gage D."/>
            <person name="Galagan J."/>
            <person name="Gearin G."/>
            <person name="Gnerre S."/>
            <person name="Gnirke A."/>
            <person name="Goyette A."/>
            <person name="Graham J."/>
            <person name="Grandbois E."/>
            <person name="Gyaltsen K."/>
            <person name="Hafez N."/>
            <person name="Hagopian D."/>
            <person name="Hagos B."/>
            <person name="Hall J."/>
            <person name="Hatcher B."/>
            <person name="Heller A."/>
            <person name="Higgins H."/>
            <person name="Honan T."/>
            <person name="Horn A."/>
            <person name="Houde N."/>
            <person name="Hughes L."/>
            <person name="Hulme W."/>
            <person name="Husby E."/>
            <person name="Iliev I."/>
            <person name="Jaffe D."/>
            <person name="Jones C."/>
            <person name="Kamal M."/>
            <person name="Kamat A."/>
            <person name="Kamvysselis M."/>
            <person name="Karlsson E."/>
            <person name="Kells C."/>
            <person name="Kieu A."/>
            <person name="Kisner P."/>
            <person name="Kodira C."/>
            <person name="Kulbokas E."/>
            <person name="Labutti K."/>
            <person name="Lama D."/>
            <person name="Landers T."/>
            <person name="Leger J."/>
            <person name="Levine S."/>
            <person name="Lewis D."/>
            <person name="Lewis T."/>
            <person name="Lindblad-toh K."/>
            <person name="Liu X."/>
            <person name="Lokyitsang T."/>
            <person name="Lokyitsang Y."/>
            <person name="Lucien O."/>
            <person name="Lui A."/>
            <person name="Ma L.J."/>
            <person name="Mabbitt R."/>
            <person name="Macdonald J."/>
            <person name="Maclean C."/>
            <person name="Major J."/>
            <person name="Manning J."/>
            <person name="Marabella R."/>
            <person name="Maru K."/>
            <person name="Matthews C."/>
            <person name="Mauceli E."/>
            <person name="Mccarthy M."/>
            <person name="Mcdonough S."/>
            <person name="Mcghee T."/>
            <person name="Meldrim J."/>
            <person name="Meneus L."/>
            <person name="Mesirov J."/>
            <person name="Mihalev A."/>
            <person name="Mihova T."/>
            <person name="Mikkelsen T."/>
            <person name="Mlenga V."/>
            <person name="Moru K."/>
            <person name="Mozes J."/>
            <person name="Mulrain L."/>
            <person name="Munson G."/>
            <person name="Naylor J."/>
            <person name="Newes C."/>
            <person name="Nguyen C."/>
            <person name="Nguyen N."/>
            <person name="Nguyen T."/>
            <person name="Nicol R."/>
            <person name="Nielsen C."/>
            <person name="Nizzari M."/>
            <person name="Norbu C."/>
            <person name="Norbu N."/>
            <person name="O'donnell P."/>
            <person name="Okoawo O."/>
            <person name="O'leary S."/>
            <person name="Omotosho B."/>
            <person name="O'neill K."/>
            <person name="Osman S."/>
            <person name="Parker S."/>
            <person name="Perrin D."/>
            <person name="Phunkhang P."/>
            <person name="Piqani B."/>
            <person name="Purcell S."/>
            <person name="Rachupka T."/>
            <person name="Ramasamy U."/>
            <person name="Rameau R."/>
            <person name="Ray V."/>
            <person name="Raymond C."/>
            <person name="Retta R."/>
            <person name="Richardson S."/>
            <person name="Rise C."/>
            <person name="Rodriguez J."/>
            <person name="Rogers J."/>
            <person name="Rogov P."/>
            <person name="Rutman M."/>
            <person name="Schupbach R."/>
            <person name="Seaman C."/>
            <person name="Settipalli S."/>
            <person name="Sharpe T."/>
            <person name="Sheridan J."/>
            <person name="Sherpa N."/>
            <person name="Shi J."/>
            <person name="Smirnov S."/>
            <person name="Smith C."/>
            <person name="Sougnez C."/>
            <person name="Spencer B."/>
            <person name="Stalker J."/>
            <person name="Stange-thomann N."/>
            <person name="Stavropoulos S."/>
            <person name="Stetson K."/>
            <person name="Stone C."/>
            <person name="Stone S."/>
            <person name="Stubbs M."/>
            <person name="Talamas J."/>
            <person name="Tchuinga P."/>
            <person name="Tenzing P."/>
            <person name="Tesfaye S."/>
            <person name="Theodore J."/>
            <person name="Thoulutsang Y."/>
            <person name="Topham K."/>
            <person name="Towey S."/>
            <person name="Tsamla T."/>
            <person name="Tsomo N."/>
            <person name="Vallee D."/>
            <person name="Vassiliev H."/>
            <person name="Venkataraman V."/>
            <person name="Vinson J."/>
            <person name="Vo A."/>
            <person name="Wade C."/>
            <person name="Wang S."/>
            <person name="Wangchuk T."/>
            <person name="Wangdi T."/>
            <person name="Whittaker C."/>
            <person name="Wilkinson J."/>
            <person name="Wu Y."/>
            <person name="Wyman D."/>
            <person name="Yadav S."/>
            <person name="Yang S."/>
            <person name="Yang X."/>
            <person name="Yeager S."/>
            <person name="Yee E."/>
            <person name="Young G."/>
            <person name="Zainoun J."/>
            <person name="Zembeck L."/>
            <person name="Zimmer A."/>
            <person name="Zody M."/>
            <person name="Lander E."/>
        </authorList>
    </citation>
    <scope>NUCLEOTIDE SEQUENCE [LARGE SCALE GENOMIC DNA]</scope>
</reference>
<dbReference type="Ensembl" id="ENSCSAVT00000004377.1">
    <property type="protein sequence ID" value="ENSCSAVP00000004313.1"/>
    <property type="gene ID" value="ENSCSAVG00000002554.1"/>
</dbReference>
<keyword evidence="2" id="KW-1185">Reference proteome</keyword>
<dbReference type="SUPFAM" id="SSF53335">
    <property type="entry name" value="S-adenosyl-L-methionine-dependent methyltransferases"/>
    <property type="match status" value="1"/>
</dbReference>
<name>H2YG64_CIOSA</name>
<dbReference type="GeneTree" id="ENSGT00660000097334"/>
<accession>H2YG64</accession>
<dbReference type="InterPro" id="IPR029063">
    <property type="entry name" value="SAM-dependent_MTases_sf"/>
</dbReference>
<dbReference type="AlphaFoldDB" id="H2YG64"/>
<reference evidence="1" key="2">
    <citation type="submission" date="2025-08" db="UniProtKB">
        <authorList>
            <consortium name="Ensembl"/>
        </authorList>
    </citation>
    <scope>IDENTIFICATION</scope>
</reference>
<dbReference type="PANTHER" id="PTHR45445:SF2">
    <property type="entry name" value="METHYLTRANSFERASE TYPE 11 DOMAIN-CONTAINING PROTEIN"/>
    <property type="match status" value="1"/>
</dbReference>
<evidence type="ECO:0008006" key="3">
    <source>
        <dbReference type="Google" id="ProtNLM"/>
    </source>
</evidence>
<evidence type="ECO:0000313" key="1">
    <source>
        <dbReference type="Ensembl" id="ENSCSAVP00000004313.1"/>
    </source>
</evidence>
<sequence>MKSLYCPWLQDHWKLTLCSAIMAGSGYALYKTKWSQCKRMKTPTKMDNPYESIKLLNEYLAFNYGGPSVNCMFDGPDDGFNFPQRTAELCLEYYEPSESVPNRALDIGCAVGGASFTLASKFDDVIGIDYSHGFVKTCNALKETGSMEYDVIVEGELTTKHTATIPDHLRARGAHSNKETHATSPWTSVHSGVCWLLTSSADSPTQLTSLCD</sequence>
<organism evidence="1 2">
    <name type="scientific">Ciona savignyi</name>
    <name type="common">Pacific transparent sea squirt</name>
    <dbReference type="NCBI Taxonomy" id="51511"/>
    <lineage>
        <taxon>Eukaryota</taxon>
        <taxon>Metazoa</taxon>
        <taxon>Chordata</taxon>
        <taxon>Tunicata</taxon>
        <taxon>Ascidiacea</taxon>
        <taxon>Phlebobranchia</taxon>
        <taxon>Cionidae</taxon>
        <taxon>Ciona</taxon>
    </lineage>
</organism>
<dbReference type="CDD" id="cd02440">
    <property type="entry name" value="AdoMet_MTases"/>
    <property type="match status" value="1"/>
</dbReference>
<dbReference type="HOGENOM" id="CLU_1299351_0_0_1"/>
<dbReference type="PANTHER" id="PTHR45445">
    <property type="match status" value="1"/>
</dbReference>
<proteinExistence type="predicted"/>